<comment type="caution">
    <text evidence="2">The sequence shown here is derived from an EMBL/GenBank/DDBJ whole genome shotgun (WGS) entry which is preliminary data.</text>
</comment>
<evidence type="ECO:0000313" key="2">
    <source>
        <dbReference type="EMBL" id="MPL91768.1"/>
    </source>
</evidence>
<proteinExistence type="predicted"/>
<protein>
    <recommendedName>
        <fullName evidence="1">DUF6259 domain-containing protein</fullName>
    </recommendedName>
</protein>
<evidence type="ECO:0000259" key="1">
    <source>
        <dbReference type="Pfam" id="PF19773"/>
    </source>
</evidence>
<dbReference type="Gene3D" id="2.60.120.260">
    <property type="entry name" value="Galactose-binding domain-like"/>
    <property type="match status" value="2"/>
</dbReference>
<feature type="domain" description="DUF6259" evidence="1">
    <location>
        <begin position="259"/>
        <end position="549"/>
    </location>
</feature>
<accession>A0A644VKB1</accession>
<dbReference type="EMBL" id="VSSQ01000338">
    <property type="protein sequence ID" value="MPL91768.1"/>
    <property type="molecule type" value="Genomic_DNA"/>
</dbReference>
<dbReference type="Pfam" id="PF19773">
    <property type="entry name" value="DUF6259"/>
    <property type="match status" value="1"/>
</dbReference>
<reference evidence="2" key="1">
    <citation type="submission" date="2019-08" db="EMBL/GenBank/DDBJ databases">
        <authorList>
            <person name="Kucharzyk K."/>
            <person name="Murdoch R.W."/>
            <person name="Higgins S."/>
            <person name="Loffler F."/>
        </authorList>
    </citation>
    <scope>NUCLEOTIDE SEQUENCE</scope>
</reference>
<gene>
    <name evidence="2" type="ORF">SDC9_37845</name>
</gene>
<organism evidence="2">
    <name type="scientific">bioreactor metagenome</name>
    <dbReference type="NCBI Taxonomy" id="1076179"/>
    <lineage>
        <taxon>unclassified sequences</taxon>
        <taxon>metagenomes</taxon>
        <taxon>ecological metagenomes</taxon>
    </lineage>
</organism>
<dbReference type="InterPro" id="IPR046226">
    <property type="entry name" value="DUF6259"/>
</dbReference>
<dbReference type="AlphaFoldDB" id="A0A644VKB1"/>
<name>A0A644VKB1_9ZZZZ</name>
<sequence>MIKKVLIIVVLLPVLVFGAVNNTPLISDDGTVVVLNNGTLQMSFKRGDKFNLYSIASLKNNQSWVTSSGMTNAIWILTVEDNNGIATTVNSSSAIVSYKGFTISDSLSVKATLNFTWTVALANNISFDVYVKVALDKNSALSTWEIEAGLPANYNITGLTFPRITFVRNSATKAVFPMGWGAEYDLRASKTYTCMYPSSSATVQMMTLNKGIEALYFATHDHQANIKNFNITTNETTGATLSVDAETSQSWTNGNRQFVLPWKTSIGVHPDGWVRAAKDWYKPFSYQADWGKQPIPSRVMPQWIKNTNFWVINNASDGVVELTTRVMNYFGAGQTASHAFYWHNYPFDTYYPEYFPAKSNFIDLKNYIQNAGSHVTPYINGRLWDSTTDFYRQQNAEASAVKNKDGSIFYDRYESINQAVMCPATSLWKNTLLDITRKLSGETQIDGIYYDQIASAKAVPCWNPNHGHALGGGDFWVKSYRKLIAELRAEGLNSNQIMTTEQNAECYVDLFDVMYMTNRPRYRTVDDVYQQVPLFQYIYSDRALLYGFNVYNVADVSLIFKNTLSLLWGGQIGAVQADLLMNSILVNHRNFIRTLANFRGQNPDVFLGGELMEEFIPTGDNPLMDIPDYWTSNVIRGARWQTVNGDEVSILVNFDSKAHTIVVNDQELVMDAYSCKRINAGSSGYVSVGFDHLNLVNDGYFINTGITDTIKGPFQTFPGKGYWYPHFSNNNQGSVYITPDSDRNNRNAAGIKITTANIGNWTRGLAQRLSAPDNGIYRVGFWAKIVSQEPAKNSSIRVYLRINDTSSIAWDKAGLYYFSRRDVNYVSRDEFLTTDWVHYNIEFDLSKKALKDSYTESLETTESDLRDFSLYFSNYVKTNGADILITGVTMTRVDHADMPSVWYNPGFETSYAVPNLLTTTSGNPIRAQETTTKGLWVLSLMDGISDASKSQATVVVDSTQSYSGKRSMRLHVKKVTDFSKVYLATTLFNLPKDDYIFSFYAKTNINQAPFRIDVDNYNIEKASAKVGFPFNDQATLKTNQVASTDWTKYEVEFNNTEMSDTLAMAIRPNITSSGFPETWSETEISYWFDDFAIMKKDFTSNKILSVDNQVKVVVTEKVVHVLNVKEPVEIVDLNGSILARKEPVENQVQFSVNNQGVYIVRSGGVNKKIIVR</sequence>